<protein>
    <submittedName>
        <fullName evidence="1">17860_t:CDS:1</fullName>
    </submittedName>
</protein>
<accession>A0A9N9HD66</accession>
<organism evidence="1 2">
    <name type="scientific">Acaulospora morrowiae</name>
    <dbReference type="NCBI Taxonomy" id="94023"/>
    <lineage>
        <taxon>Eukaryota</taxon>
        <taxon>Fungi</taxon>
        <taxon>Fungi incertae sedis</taxon>
        <taxon>Mucoromycota</taxon>
        <taxon>Glomeromycotina</taxon>
        <taxon>Glomeromycetes</taxon>
        <taxon>Diversisporales</taxon>
        <taxon>Acaulosporaceae</taxon>
        <taxon>Acaulospora</taxon>
    </lineage>
</organism>
<dbReference type="Proteomes" id="UP000789342">
    <property type="component" value="Unassembled WGS sequence"/>
</dbReference>
<proteinExistence type="predicted"/>
<comment type="caution">
    <text evidence="1">The sequence shown here is derived from an EMBL/GenBank/DDBJ whole genome shotgun (WGS) entry which is preliminary data.</text>
</comment>
<reference evidence="1" key="1">
    <citation type="submission" date="2021-06" db="EMBL/GenBank/DDBJ databases">
        <authorList>
            <person name="Kallberg Y."/>
            <person name="Tangrot J."/>
            <person name="Rosling A."/>
        </authorList>
    </citation>
    <scope>NUCLEOTIDE SEQUENCE</scope>
    <source>
        <strain evidence="1">CL551</strain>
    </source>
</reference>
<gene>
    <name evidence="1" type="ORF">AMORRO_LOCUS11023</name>
</gene>
<sequence>MSTPHTLDFNGRIKLVDYAPPNHPIVWLNMQVEKLSSNFPF</sequence>
<dbReference type="AlphaFoldDB" id="A0A9N9HD66"/>
<name>A0A9N9HD66_9GLOM</name>
<evidence type="ECO:0000313" key="1">
    <source>
        <dbReference type="EMBL" id="CAG8675807.1"/>
    </source>
</evidence>
<keyword evidence="2" id="KW-1185">Reference proteome</keyword>
<feature type="non-terminal residue" evidence="1">
    <location>
        <position position="41"/>
    </location>
</feature>
<evidence type="ECO:0000313" key="2">
    <source>
        <dbReference type="Proteomes" id="UP000789342"/>
    </source>
</evidence>
<dbReference type="EMBL" id="CAJVPV010013207">
    <property type="protein sequence ID" value="CAG8675807.1"/>
    <property type="molecule type" value="Genomic_DNA"/>
</dbReference>